<keyword evidence="2" id="KW-1185">Reference proteome</keyword>
<accession>A0ABR6S355</accession>
<name>A0ABR6S355_ANAVA</name>
<dbReference type="Proteomes" id="UP000570851">
    <property type="component" value="Unassembled WGS sequence"/>
</dbReference>
<sequence length="85" mass="9464">MIIASYSVEVVKERVAIDCNRITGKDLERRSLKTFNYKSNTIPKLPLIVGISPPSTPADVLVCVQAASQNLPETRRQIVQVINQK</sequence>
<protein>
    <submittedName>
        <fullName evidence="1">Uncharacterized protein</fullName>
    </submittedName>
</protein>
<gene>
    <name evidence="1" type="ORF">GNE12_02820</name>
</gene>
<organism evidence="1 2">
    <name type="scientific">Trichormus variabilis N2B</name>
    <dbReference type="NCBI Taxonomy" id="2681315"/>
    <lineage>
        <taxon>Bacteria</taxon>
        <taxon>Bacillati</taxon>
        <taxon>Cyanobacteriota</taxon>
        <taxon>Cyanophyceae</taxon>
        <taxon>Nostocales</taxon>
        <taxon>Nostocaceae</taxon>
        <taxon>Trichormus</taxon>
    </lineage>
</organism>
<reference evidence="1 2" key="1">
    <citation type="submission" date="2019-11" db="EMBL/GenBank/DDBJ databases">
        <title>Comparison of genomes from free-living endosymbiotic cyanobacteria isolated from Azolla.</title>
        <authorList>
            <person name="Thiel T."/>
            <person name="Pratte B."/>
        </authorList>
    </citation>
    <scope>NUCLEOTIDE SEQUENCE [LARGE SCALE GENOMIC DNA]</scope>
    <source>
        <strain evidence="1 2">N2B</strain>
    </source>
</reference>
<proteinExistence type="predicted"/>
<evidence type="ECO:0000313" key="1">
    <source>
        <dbReference type="EMBL" id="MBC1300845.1"/>
    </source>
</evidence>
<dbReference type="EMBL" id="JACKZP010000005">
    <property type="protein sequence ID" value="MBC1300845.1"/>
    <property type="molecule type" value="Genomic_DNA"/>
</dbReference>
<evidence type="ECO:0000313" key="2">
    <source>
        <dbReference type="Proteomes" id="UP000570851"/>
    </source>
</evidence>
<comment type="caution">
    <text evidence="1">The sequence shown here is derived from an EMBL/GenBank/DDBJ whole genome shotgun (WGS) entry which is preliminary data.</text>
</comment>